<name>A0A5B6WPV0_9ROSI</name>
<comment type="caution">
    <text evidence="1">The sequence shown here is derived from an EMBL/GenBank/DDBJ whole genome shotgun (WGS) entry which is preliminary data.</text>
</comment>
<dbReference type="OrthoDB" id="1936608at2759"/>
<organism evidence="1 2">
    <name type="scientific">Gossypium australe</name>
    <dbReference type="NCBI Taxonomy" id="47621"/>
    <lineage>
        <taxon>Eukaryota</taxon>
        <taxon>Viridiplantae</taxon>
        <taxon>Streptophyta</taxon>
        <taxon>Embryophyta</taxon>
        <taxon>Tracheophyta</taxon>
        <taxon>Spermatophyta</taxon>
        <taxon>Magnoliopsida</taxon>
        <taxon>eudicotyledons</taxon>
        <taxon>Gunneridae</taxon>
        <taxon>Pentapetalae</taxon>
        <taxon>rosids</taxon>
        <taxon>malvids</taxon>
        <taxon>Malvales</taxon>
        <taxon>Malvaceae</taxon>
        <taxon>Malvoideae</taxon>
        <taxon>Gossypium</taxon>
    </lineage>
</organism>
<dbReference type="EMBL" id="SMMG02000002">
    <property type="protein sequence ID" value="KAA3483911.1"/>
    <property type="molecule type" value="Genomic_DNA"/>
</dbReference>
<protein>
    <submittedName>
        <fullName evidence="1">BZIP-like protein</fullName>
    </submittedName>
</protein>
<proteinExistence type="predicted"/>
<gene>
    <name evidence="1" type="ORF">EPI10_006036</name>
</gene>
<evidence type="ECO:0000313" key="2">
    <source>
        <dbReference type="Proteomes" id="UP000325315"/>
    </source>
</evidence>
<sequence>METNEWLTMDYTQAIKQMDPRKALSVDGLSRSFLKHHWAIVENDTIQFCLDIISKVLANHLKVALPSYISQNQSAFVPR</sequence>
<accession>A0A5B6WPV0</accession>
<evidence type="ECO:0000313" key="1">
    <source>
        <dbReference type="EMBL" id="KAA3483911.1"/>
    </source>
</evidence>
<dbReference type="AlphaFoldDB" id="A0A5B6WPV0"/>
<reference evidence="2" key="1">
    <citation type="journal article" date="2019" name="Plant Biotechnol. J.">
        <title>Genome sequencing of the Australian wild diploid species Gossypium australe highlights disease resistance and delayed gland morphogenesis.</title>
        <authorList>
            <person name="Cai Y."/>
            <person name="Cai X."/>
            <person name="Wang Q."/>
            <person name="Wang P."/>
            <person name="Zhang Y."/>
            <person name="Cai C."/>
            <person name="Xu Y."/>
            <person name="Wang K."/>
            <person name="Zhou Z."/>
            <person name="Wang C."/>
            <person name="Geng S."/>
            <person name="Li B."/>
            <person name="Dong Q."/>
            <person name="Hou Y."/>
            <person name="Wang H."/>
            <person name="Ai P."/>
            <person name="Liu Z."/>
            <person name="Yi F."/>
            <person name="Sun M."/>
            <person name="An G."/>
            <person name="Cheng J."/>
            <person name="Zhang Y."/>
            <person name="Shi Q."/>
            <person name="Xie Y."/>
            <person name="Shi X."/>
            <person name="Chang Y."/>
            <person name="Huang F."/>
            <person name="Chen Y."/>
            <person name="Hong S."/>
            <person name="Mi L."/>
            <person name="Sun Q."/>
            <person name="Zhang L."/>
            <person name="Zhou B."/>
            <person name="Peng R."/>
            <person name="Zhang X."/>
            <person name="Liu F."/>
        </authorList>
    </citation>
    <scope>NUCLEOTIDE SEQUENCE [LARGE SCALE GENOMIC DNA]</scope>
    <source>
        <strain evidence="2">cv. PA1801</strain>
    </source>
</reference>
<keyword evidence="2" id="KW-1185">Reference proteome</keyword>
<dbReference type="Proteomes" id="UP000325315">
    <property type="component" value="Unassembled WGS sequence"/>
</dbReference>